<feature type="region of interest" description="Disordered" evidence="1">
    <location>
        <begin position="208"/>
        <end position="292"/>
    </location>
</feature>
<protein>
    <recommendedName>
        <fullName evidence="4">C3H1-type domain-containing protein</fullName>
    </recommendedName>
</protein>
<dbReference type="PANTHER" id="PTHR36886:SF3">
    <property type="entry name" value="PROTEIN FRIGIDA-ESSENTIAL 1"/>
    <property type="match status" value="1"/>
</dbReference>
<feature type="compositionally biased region" description="Basic and acidic residues" evidence="1">
    <location>
        <begin position="265"/>
        <end position="285"/>
    </location>
</feature>
<feature type="region of interest" description="Disordered" evidence="1">
    <location>
        <begin position="428"/>
        <end position="452"/>
    </location>
</feature>
<proteinExistence type="predicted"/>
<sequence>MNTIKFILRGYSKMFEVRQNDVISIVKSRSQDIFHEKPQVGSLSDCHVLRDSNGNFKLLVLPNEQIPGRKDGTYSTDQGPKHSKSNKHHSQALLCKSSFVDKENMMPQSTTNKEVSTEFQVKDGFSVQSKGYLTGTKMLDMQSERGLKRRIQRSPAARTSSSNLSPRVDSSKQQKICVARCILHDTGRSFKGSSCMYFHVKDPENIRNRQPVEDSAASNLETNYPFDEGSRDNSEISKLSNYFESRTSSNASNSSFSSNYSSERNMPKKDRGSQRSHQFNREQGHSDLQNGDPCFPIRDIRLDDHNKRCPFGSYGYYAAPIVKDISPICQKSLCHGHKLFSSGSGKLSRSFRSERNFFCNVTNVGELDTKQNPYLFNDQASMVVRSSPTRTSPCYIPACAGTSLSFSSSFPNANHNLQEILHHNGGYHSTRSVSSMQSSLSNPASESEASLGNYSTKQSIMPCHQGTAESSAHERNYKNIISEERRLFDPSYIDRDPRHQTDLMRHQREVKLASTKYLARNADSMDDKDTHNEPQPLDQFQSALIVLVKEFLRPAWCEGKLGRDVYKSILRKSVDKVIGTLLPHQVPSTAVSIQQYIHTFRPKILKLVEEYIELYTKSGAACG</sequence>
<comment type="caution">
    <text evidence="2">The sequence shown here is derived from an EMBL/GenBank/DDBJ whole genome shotgun (WGS) entry which is preliminary data.</text>
</comment>
<dbReference type="InterPro" id="IPR052650">
    <property type="entry name" value="Zinc_finger_CCCH"/>
</dbReference>
<accession>A0AAN8UR93</accession>
<feature type="region of interest" description="Disordered" evidence="1">
    <location>
        <begin position="144"/>
        <end position="169"/>
    </location>
</feature>
<reference evidence="2 3" key="1">
    <citation type="submission" date="2023-12" db="EMBL/GenBank/DDBJ databases">
        <title>A high-quality genome assembly for Dillenia turbinata (Dilleniales).</title>
        <authorList>
            <person name="Chanderbali A."/>
        </authorList>
    </citation>
    <scope>NUCLEOTIDE SEQUENCE [LARGE SCALE GENOMIC DNA]</scope>
    <source>
        <strain evidence="2">LSX21</strain>
        <tissue evidence="2">Leaf</tissue>
    </source>
</reference>
<name>A0AAN8UR93_9MAGN</name>
<keyword evidence="3" id="KW-1185">Reference proteome</keyword>
<dbReference type="Proteomes" id="UP001370490">
    <property type="component" value="Unassembled WGS sequence"/>
</dbReference>
<dbReference type="AlphaFoldDB" id="A0AAN8UR93"/>
<dbReference type="PANTHER" id="PTHR36886">
    <property type="entry name" value="PROTEIN FRIGIDA-ESSENTIAL 1"/>
    <property type="match status" value="1"/>
</dbReference>
<dbReference type="EMBL" id="JBAMMX010000023">
    <property type="protein sequence ID" value="KAK6917599.1"/>
    <property type="molecule type" value="Genomic_DNA"/>
</dbReference>
<gene>
    <name evidence="2" type="ORF">RJ641_018350</name>
</gene>
<evidence type="ECO:0008006" key="4">
    <source>
        <dbReference type="Google" id="ProtNLM"/>
    </source>
</evidence>
<evidence type="ECO:0000313" key="3">
    <source>
        <dbReference type="Proteomes" id="UP001370490"/>
    </source>
</evidence>
<evidence type="ECO:0000313" key="2">
    <source>
        <dbReference type="EMBL" id="KAK6917599.1"/>
    </source>
</evidence>
<feature type="compositionally biased region" description="Low complexity" evidence="1">
    <location>
        <begin position="245"/>
        <end position="262"/>
    </location>
</feature>
<evidence type="ECO:0000256" key="1">
    <source>
        <dbReference type="SAM" id="MobiDB-lite"/>
    </source>
</evidence>
<feature type="region of interest" description="Disordered" evidence="1">
    <location>
        <begin position="67"/>
        <end position="89"/>
    </location>
</feature>
<organism evidence="2 3">
    <name type="scientific">Dillenia turbinata</name>
    <dbReference type="NCBI Taxonomy" id="194707"/>
    <lineage>
        <taxon>Eukaryota</taxon>
        <taxon>Viridiplantae</taxon>
        <taxon>Streptophyta</taxon>
        <taxon>Embryophyta</taxon>
        <taxon>Tracheophyta</taxon>
        <taxon>Spermatophyta</taxon>
        <taxon>Magnoliopsida</taxon>
        <taxon>eudicotyledons</taxon>
        <taxon>Gunneridae</taxon>
        <taxon>Pentapetalae</taxon>
        <taxon>Dilleniales</taxon>
        <taxon>Dilleniaceae</taxon>
        <taxon>Dillenia</taxon>
    </lineage>
</organism>